<gene>
    <name evidence="2" type="ORF">FXN61_35410</name>
</gene>
<comment type="caution">
    <text evidence="2">The sequence shown here is derived from an EMBL/GenBank/DDBJ whole genome shotgun (WGS) entry which is preliminary data.</text>
</comment>
<organism evidence="2 3">
    <name type="scientific">Lentzea indica</name>
    <dbReference type="NCBI Taxonomy" id="2604800"/>
    <lineage>
        <taxon>Bacteria</taxon>
        <taxon>Bacillati</taxon>
        <taxon>Actinomycetota</taxon>
        <taxon>Actinomycetes</taxon>
        <taxon>Pseudonocardiales</taxon>
        <taxon>Pseudonocardiaceae</taxon>
        <taxon>Lentzea</taxon>
    </lineage>
</organism>
<protein>
    <submittedName>
        <fullName evidence="2">Uncharacterized protein</fullName>
    </submittedName>
</protein>
<feature type="region of interest" description="Disordered" evidence="1">
    <location>
        <begin position="1"/>
        <end position="22"/>
    </location>
</feature>
<evidence type="ECO:0000313" key="2">
    <source>
        <dbReference type="EMBL" id="NKE61766.1"/>
    </source>
</evidence>
<proteinExistence type="predicted"/>
<name>A0ABX1FT07_9PSEU</name>
<sequence>MIKPGRMKGYSERPWGAGNTTGSGERTLVFSFGKLKRLLPPPDGALIGTRYRETQSLTDPAELAAYIISRARDELALPMSVWLSTGRTGACFMDFDAPCPQPLVDDIAARQELLVEMEDWIERFSWSLPGQSPLHEDQRRFHRQLALREPVDVVTFGITWGTVEISHNSPWFRLRKRAGEILRNARSSKYAKWLALL</sequence>
<reference evidence="2 3" key="1">
    <citation type="submission" date="2019-08" db="EMBL/GenBank/DDBJ databases">
        <title>Lentzea from Indian Himalayas.</title>
        <authorList>
            <person name="Mandal S."/>
            <person name="Mallick Gupta A."/>
            <person name="Maiti P.K."/>
            <person name="Sarkar J."/>
            <person name="Mandal S."/>
        </authorList>
    </citation>
    <scope>NUCLEOTIDE SEQUENCE [LARGE SCALE GENOMIC DNA]</scope>
    <source>
        <strain evidence="2 3">PSKA42</strain>
    </source>
</reference>
<keyword evidence="3" id="KW-1185">Reference proteome</keyword>
<dbReference type="RefSeq" id="WP_167978412.1">
    <property type="nucleotide sequence ID" value="NZ_VSRL01000195.1"/>
</dbReference>
<evidence type="ECO:0000256" key="1">
    <source>
        <dbReference type="SAM" id="MobiDB-lite"/>
    </source>
</evidence>
<accession>A0ABX1FT07</accession>
<dbReference type="EMBL" id="VSRL01000195">
    <property type="protein sequence ID" value="NKE61766.1"/>
    <property type="molecule type" value="Genomic_DNA"/>
</dbReference>
<dbReference type="Proteomes" id="UP001515943">
    <property type="component" value="Unassembled WGS sequence"/>
</dbReference>
<evidence type="ECO:0000313" key="3">
    <source>
        <dbReference type="Proteomes" id="UP001515943"/>
    </source>
</evidence>